<proteinExistence type="predicted"/>
<dbReference type="RefSeq" id="WP_265424738.1">
    <property type="nucleotide sequence ID" value="NZ_JAPFPW010000007.1"/>
</dbReference>
<dbReference type="EMBL" id="JAPFPW010000007">
    <property type="protein sequence ID" value="MCW7753869.1"/>
    <property type="molecule type" value="Genomic_DNA"/>
</dbReference>
<name>A0ABT3N8U7_9BACT</name>
<evidence type="ECO:0000313" key="1">
    <source>
        <dbReference type="EMBL" id="MCW7753869.1"/>
    </source>
</evidence>
<dbReference type="CDD" id="cd02980">
    <property type="entry name" value="TRX_Fd_family"/>
    <property type="match status" value="1"/>
</dbReference>
<evidence type="ECO:0000313" key="2">
    <source>
        <dbReference type="Proteomes" id="UP001209681"/>
    </source>
</evidence>
<dbReference type="Gene3D" id="3.40.30.10">
    <property type="entry name" value="Glutaredoxin"/>
    <property type="match status" value="1"/>
</dbReference>
<accession>A0ABT3N8U7</accession>
<gene>
    <name evidence="1" type="ORF">OOT00_07720</name>
</gene>
<protein>
    <submittedName>
        <fullName evidence="1">(2Fe-2S) ferredoxin domain-containing protein</fullName>
    </submittedName>
</protein>
<keyword evidence="2" id="KW-1185">Reference proteome</keyword>
<comment type="caution">
    <text evidence="1">The sequence shown here is derived from an EMBL/GenBank/DDBJ whole genome shotgun (WGS) entry which is preliminary data.</text>
</comment>
<dbReference type="InterPro" id="IPR036249">
    <property type="entry name" value="Thioredoxin-like_sf"/>
</dbReference>
<dbReference type="SUPFAM" id="SSF52833">
    <property type="entry name" value="Thioredoxin-like"/>
    <property type="match status" value="1"/>
</dbReference>
<sequence length="93" mass="10198">MHLPMDNPVKPVQTLTICMGSSCFSKGNNLNAAAIEAFIQKNRLTESLTVQGCLCEQHCKNGPNITIDGELIQGVQPGMIHDLLAHKIRRQKS</sequence>
<reference evidence="1 2" key="1">
    <citation type="submission" date="2022-11" db="EMBL/GenBank/DDBJ databases">
        <title>Desulfobotulus tamanensis H1 sp. nov. - anaerobic, alkaliphilic, sulphate reducing bacterium isolated from terrestrial mud volcano.</title>
        <authorList>
            <person name="Frolova A."/>
            <person name="Merkel A.Y."/>
            <person name="Slobodkin A.I."/>
        </authorList>
    </citation>
    <scope>NUCLEOTIDE SEQUENCE [LARGE SCALE GENOMIC DNA]</scope>
    <source>
        <strain evidence="1 2">H1</strain>
    </source>
</reference>
<dbReference type="Proteomes" id="UP001209681">
    <property type="component" value="Unassembled WGS sequence"/>
</dbReference>
<organism evidence="1 2">
    <name type="scientific">Desulfobotulus pelophilus</name>
    <dbReference type="NCBI Taxonomy" id="2823377"/>
    <lineage>
        <taxon>Bacteria</taxon>
        <taxon>Pseudomonadati</taxon>
        <taxon>Thermodesulfobacteriota</taxon>
        <taxon>Desulfobacteria</taxon>
        <taxon>Desulfobacterales</taxon>
        <taxon>Desulfobacteraceae</taxon>
        <taxon>Desulfobotulus</taxon>
    </lineage>
</organism>